<dbReference type="PANTHER" id="PTHR23146">
    <property type="entry name" value="LEO1 PROTEIN"/>
    <property type="match status" value="1"/>
</dbReference>
<evidence type="ECO:0000313" key="3">
    <source>
        <dbReference type="Proteomes" id="UP000013827"/>
    </source>
</evidence>
<evidence type="ECO:0000313" key="2">
    <source>
        <dbReference type="EnsemblProtists" id="EOD20324"/>
    </source>
</evidence>
<dbReference type="GO" id="GO:0016593">
    <property type="term" value="C:Cdc73/Paf1 complex"/>
    <property type="evidence" value="ECO:0007669"/>
    <property type="project" value="InterPro"/>
</dbReference>
<dbReference type="Pfam" id="PF04004">
    <property type="entry name" value="Leo1"/>
    <property type="match status" value="1"/>
</dbReference>
<dbReference type="PANTHER" id="PTHR23146:SF0">
    <property type="entry name" value="RNA POLYMERASE-ASSOCIATED PROTEIN LEO1"/>
    <property type="match status" value="1"/>
</dbReference>
<dbReference type="GO" id="GO:0032968">
    <property type="term" value="P:positive regulation of transcription elongation by RNA polymerase II"/>
    <property type="evidence" value="ECO:0007669"/>
    <property type="project" value="TreeGrafter"/>
</dbReference>
<dbReference type="GeneID" id="17265869"/>
<keyword evidence="3" id="KW-1185">Reference proteome</keyword>
<dbReference type="KEGG" id="ehx:EMIHUDRAFT_458574"/>
<dbReference type="AlphaFoldDB" id="A0A0D3J9Y9"/>
<feature type="compositionally biased region" description="Acidic residues" evidence="1">
    <location>
        <begin position="32"/>
        <end position="53"/>
    </location>
</feature>
<organism evidence="2 3">
    <name type="scientific">Emiliania huxleyi (strain CCMP1516)</name>
    <dbReference type="NCBI Taxonomy" id="280463"/>
    <lineage>
        <taxon>Eukaryota</taxon>
        <taxon>Haptista</taxon>
        <taxon>Haptophyta</taxon>
        <taxon>Prymnesiophyceae</taxon>
        <taxon>Isochrysidales</taxon>
        <taxon>Noelaerhabdaceae</taxon>
        <taxon>Emiliania</taxon>
    </lineage>
</organism>
<feature type="region of interest" description="Disordered" evidence="1">
    <location>
        <begin position="1"/>
        <end position="76"/>
    </location>
</feature>
<dbReference type="RefSeq" id="XP_005772753.1">
    <property type="nucleotide sequence ID" value="XM_005772696.1"/>
</dbReference>
<sequence>MDKAKMLELFGSDSEGSDDEPAPPSGGGGGDDAGEGVDEADLFGSDGDDDEDGGQAASAPQVPSAPPLHYELPALRRPPAGSELLMVRMPNILKVQPRPFESDNPECLEKELGDPFQVDGDGDPRYEVRGENVIRWRTNPDTGGRQSNAKMVRWSDGSTTLHVGNEVLSAPKQRLPGGGTHLYTRHKGSNLECHGTMEQRMLFQPVSIDSSTHRALTKHIAKSWEGKSSKGGRSIIMTATTEAPELEKQKREKQWEEKRRLDLRQSSHRRSEDGGESEEDSDEFGAMDDD</sequence>
<dbReference type="Proteomes" id="UP000013827">
    <property type="component" value="Unassembled WGS sequence"/>
</dbReference>
<dbReference type="GO" id="GO:0006368">
    <property type="term" value="P:transcription elongation by RNA polymerase II"/>
    <property type="evidence" value="ECO:0007669"/>
    <property type="project" value="InterPro"/>
</dbReference>
<dbReference type="GO" id="GO:1990269">
    <property type="term" value="F:RNA polymerase II C-terminal domain phosphoserine binding"/>
    <property type="evidence" value="ECO:0007669"/>
    <property type="project" value="TreeGrafter"/>
</dbReference>
<dbReference type="PaxDb" id="2903-EOD20324"/>
<dbReference type="InterPro" id="IPR007149">
    <property type="entry name" value="Leo1"/>
</dbReference>
<reference evidence="3" key="1">
    <citation type="journal article" date="2013" name="Nature">
        <title>Pan genome of the phytoplankton Emiliania underpins its global distribution.</title>
        <authorList>
            <person name="Read B.A."/>
            <person name="Kegel J."/>
            <person name="Klute M.J."/>
            <person name="Kuo A."/>
            <person name="Lefebvre S.C."/>
            <person name="Maumus F."/>
            <person name="Mayer C."/>
            <person name="Miller J."/>
            <person name="Monier A."/>
            <person name="Salamov A."/>
            <person name="Young J."/>
            <person name="Aguilar M."/>
            <person name="Claverie J.M."/>
            <person name="Frickenhaus S."/>
            <person name="Gonzalez K."/>
            <person name="Herman E.K."/>
            <person name="Lin Y.C."/>
            <person name="Napier J."/>
            <person name="Ogata H."/>
            <person name="Sarno A.F."/>
            <person name="Shmutz J."/>
            <person name="Schroeder D."/>
            <person name="de Vargas C."/>
            <person name="Verret F."/>
            <person name="von Dassow P."/>
            <person name="Valentin K."/>
            <person name="Van de Peer Y."/>
            <person name="Wheeler G."/>
            <person name="Dacks J.B."/>
            <person name="Delwiche C.F."/>
            <person name="Dyhrman S.T."/>
            <person name="Glockner G."/>
            <person name="John U."/>
            <person name="Richards T."/>
            <person name="Worden A.Z."/>
            <person name="Zhang X."/>
            <person name="Grigoriev I.V."/>
            <person name="Allen A.E."/>
            <person name="Bidle K."/>
            <person name="Borodovsky M."/>
            <person name="Bowler C."/>
            <person name="Brownlee C."/>
            <person name="Cock J.M."/>
            <person name="Elias M."/>
            <person name="Gladyshev V.N."/>
            <person name="Groth M."/>
            <person name="Guda C."/>
            <person name="Hadaegh A."/>
            <person name="Iglesias-Rodriguez M.D."/>
            <person name="Jenkins J."/>
            <person name="Jones B.M."/>
            <person name="Lawson T."/>
            <person name="Leese F."/>
            <person name="Lindquist E."/>
            <person name="Lobanov A."/>
            <person name="Lomsadze A."/>
            <person name="Malik S.B."/>
            <person name="Marsh M.E."/>
            <person name="Mackinder L."/>
            <person name="Mock T."/>
            <person name="Mueller-Roeber B."/>
            <person name="Pagarete A."/>
            <person name="Parker M."/>
            <person name="Probert I."/>
            <person name="Quesneville H."/>
            <person name="Raines C."/>
            <person name="Rensing S.A."/>
            <person name="Riano-Pachon D.M."/>
            <person name="Richier S."/>
            <person name="Rokitta S."/>
            <person name="Shiraiwa Y."/>
            <person name="Soanes D.M."/>
            <person name="van der Giezen M."/>
            <person name="Wahlund T.M."/>
            <person name="Williams B."/>
            <person name="Wilson W."/>
            <person name="Wolfe G."/>
            <person name="Wurch L.L."/>
        </authorList>
    </citation>
    <scope>NUCLEOTIDE SEQUENCE</scope>
</reference>
<feature type="region of interest" description="Disordered" evidence="1">
    <location>
        <begin position="238"/>
        <end position="290"/>
    </location>
</feature>
<dbReference type="EnsemblProtists" id="EOD20324">
    <property type="protein sequence ID" value="EOD20324"/>
    <property type="gene ID" value="EMIHUDRAFT_458574"/>
</dbReference>
<accession>A0A0D3J9Y9</accession>
<protein>
    <recommendedName>
        <fullName evidence="4">RNA polymerase-associated protein LEO1</fullName>
    </recommendedName>
</protein>
<proteinExistence type="predicted"/>
<reference evidence="2" key="2">
    <citation type="submission" date="2024-10" db="UniProtKB">
        <authorList>
            <consortium name="EnsemblProtists"/>
        </authorList>
    </citation>
    <scope>IDENTIFICATION</scope>
</reference>
<dbReference type="HOGENOM" id="CLU_961174_0_0_1"/>
<dbReference type="eggNOG" id="KOG2428">
    <property type="taxonomic scope" value="Eukaryota"/>
</dbReference>
<dbReference type="STRING" id="2903.R1EHI8"/>
<name>A0A0D3J9Y9_EMIH1</name>
<evidence type="ECO:0000256" key="1">
    <source>
        <dbReference type="SAM" id="MobiDB-lite"/>
    </source>
</evidence>
<feature type="compositionally biased region" description="Acidic residues" evidence="1">
    <location>
        <begin position="274"/>
        <end position="290"/>
    </location>
</feature>
<evidence type="ECO:0008006" key="4">
    <source>
        <dbReference type="Google" id="ProtNLM"/>
    </source>
</evidence>
<feature type="compositionally biased region" description="Basic and acidic residues" evidence="1">
    <location>
        <begin position="245"/>
        <end position="273"/>
    </location>
</feature>